<dbReference type="FunFam" id="3.40.225.10:FF:000009">
    <property type="entry name" value="Class II aldolase/adducin N-terminal"/>
    <property type="match status" value="1"/>
</dbReference>
<dbReference type="EMBL" id="CAJVPI010000588">
    <property type="protein sequence ID" value="CAG8552922.1"/>
    <property type="molecule type" value="Genomic_DNA"/>
</dbReference>
<sequence length="290" mass="32443">MPPSTSGNSAIDKQVQEKSNKLWGPFPDGYVTVGMCRVKTPMFATVEEERLHRKQRLAAMSRLFAKYGYDEGTTGHITCRDPENPETFWMNPYGVHFSQIKVSDLTLVNKKGEILYSNGDAYVNQAGVNLHSMLYEARPDIVCATHCHSTYAKAFSSLVRLLDPITQDSCIFYEDHALYSNYEGIITGDEEGRRIAKALGKKKAAILCNHGLVTVGRTVDEAAFLTINMEKCCQVQLLAEAACHGNEKPIQIDHECAKSVHELAGSKESCWFNFQPLYQTIVKEQPDLLL</sequence>
<dbReference type="InterPro" id="IPR051017">
    <property type="entry name" value="Aldolase-II_Adducin_sf"/>
</dbReference>
<evidence type="ECO:0000256" key="1">
    <source>
        <dbReference type="SAM" id="MobiDB-lite"/>
    </source>
</evidence>
<evidence type="ECO:0000313" key="4">
    <source>
        <dbReference type="Proteomes" id="UP000789739"/>
    </source>
</evidence>
<dbReference type="InterPro" id="IPR036409">
    <property type="entry name" value="Aldolase_II/adducin_N_sf"/>
</dbReference>
<dbReference type="Gene3D" id="3.40.225.10">
    <property type="entry name" value="Class II aldolase/adducin N-terminal domain"/>
    <property type="match status" value="1"/>
</dbReference>
<protein>
    <submittedName>
        <fullName evidence="3">10323_t:CDS:1</fullName>
    </submittedName>
</protein>
<reference evidence="3" key="1">
    <citation type="submission" date="2021-06" db="EMBL/GenBank/DDBJ databases">
        <authorList>
            <person name="Kallberg Y."/>
            <person name="Tangrot J."/>
            <person name="Rosling A."/>
        </authorList>
    </citation>
    <scope>NUCLEOTIDE SEQUENCE</scope>
    <source>
        <strain evidence="3">BR232B</strain>
    </source>
</reference>
<dbReference type="Pfam" id="PF00596">
    <property type="entry name" value="Aldolase_II"/>
    <property type="match status" value="1"/>
</dbReference>
<dbReference type="GO" id="GO:0005856">
    <property type="term" value="C:cytoskeleton"/>
    <property type="evidence" value="ECO:0007669"/>
    <property type="project" value="TreeGrafter"/>
</dbReference>
<dbReference type="GO" id="GO:0051015">
    <property type="term" value="F:actin filament binding"/>
    <property type="evidence" value="ECO:0007669"/>
    <property type="project" value="TreeGrafter"/>
</dbReference>
<dbReference type="SUPFAM" id="SSF53639">
    <property type="entry name" value="AraD/HMP-PK domain-like"/>
    <property type="match status" value="1"/>
</dbReference>
<feature type="compositionally biased region" description="Polar residues" evidence="1">
    <location>
        <begin position="1"/>
        <end position="11"/>
    </location>
</feature>
<dbReference type="PANTHER" id="PTHR10672">
    <property type="entry name" value="ADDUCIN"/>
    <property type="match status" value="1"/>
</dbReference>
<dbReference type="NCBIfam" id="NF004855">
    <property type="entry name" value="PRK06208.1"/>
    <property type="match status" value="1"/>
</dbReference>
<keyword evidence="4" id="KW-1185">Reference proteome</keyword>
<comment type="caution">
    <text evidence="3">The sequence shown here is derived from an EMBL/GenBank/DDBJ whole genome shotgun (WGS) entry which is preliminary data.</text>
</comment>
<name>A0A9N9B4K7_9GLOM</name>
<feature type="region of interest" description="Disordered" evidence="1">
    <location>
        <begin position="1"/>
        <end position="20"/>
    </location>
</feature>
<dbReference type="InterPro" id="IPR001303">
    <property type="entry name" value="Aldolase_II/adducin_N"/>
</dbReference>
<dbReference type="PANTHER" id="PTHR10672:SF3">
    <property type="entry name" value="PROTEIN HU-LI TAI SHAO"/>
    <property type="match status" value="1"/>
</dbReference>
<dbReference type="SMART" id="SM01007">
    <property type="entry name" value="Aldolase_II"/>
    <property type="match status" value="1"/>
</dbReference>
<dbReference type="Proteomes" id="UP000789739">
    <property type="component" value="Unassembled WGS sequence"/>
</dbReference>
<evidence type="ECO:0000259" key="2">
    <source>
        <dbReference type="SMART" id="SM01007"/>
    </source>
</evidence>
<feature type="domain" description="Class II aldolase/adducin N-terminal" evidence="2">
    <location>
        <begin position="55"/>
        <end position="237"/>
    </location>
</feature>
<proteinExistence type="predicted"/>
<gene>
    <name evidence="3" type="ORF">PBRASI_LOCUS5185</name>
</gene>
<dbReference type="OrthoDB" id="3238794at2759"/>
<dbReference type="AlphaFoldDB" id="A0A9N9B4K7"/>
<accession>A0A9N9B4K7</accession>
<evidence type="ECO:0000313" key="3">
    <source>
        <dbReference type="EMBL" id="CAG8552922.1"/>
    </source>
</evidence>
<organism evidence="3 4">
    <name type="scientific">Paraglomus brasilianum</name>
    <dbReference type="NCBI Taxonomy" id="144538"/>
    <lineage>
        <taxon>Eukaryota</taxon>
        <taxon>Fungi</taxon>
        <taxon>Fungi incertae sedis</taxon>
        <taxon>Mucoromycota</taxon>
        <taxon>Glomeromycotina</taxon>
        <taxon>Glomeromycetes</taxon>
        <taxon>Paraglomerales</taxon>
        <taxon>Paraglomeraceae</taxon>
        <taxon>Paraglomus</taxon>
    </lineage>
</organism>